<dbReference type="Pfam" id="PF10003">
    <property type="entry name" value="DUF2244"/>
    <property type="match status" value="1"/>
</dbReference>
<feature type="transmembrane region" description="Helical" evidence="1">
    <location>
        <begin position="42"/>
        <end position="59"/>
    </location>
</feature>
<keyword evidence="1" id="KW-0472">Membrane</keyword>
<keyword evidence="3" id="KW-1185">Reference proteome</keyword>
<gene>
    <name evidence="2" type="ORF">HF690_13260</name>
</gene>
<comment type="caution">
    <text evidence="2">The sequence shown here is derived from an EMBL/GenBank/DDBJ whole genome shotgun (WGS) entry which is preliminary data.</text>
</comment>
<dbReference type="InterPro" id="IPR019253">
    <property type="entry name" value="DUF2244_TM"/>
</dbReference>
<dbReference type="AlphaFoldDB" id="A0A846ZQY7"/>
<organism evidence="2 3">
    <name type="scientific">Oleiagrimonas citrea</name>
    <dbReference type="NCBI Taxonomy" id="1665687"/>
    <lineage>
        <taxon>Bacteria</taxon>
        <taxon>Pseudomonadati</taxon>
        <taxon>Pseudomonadota</taxon>
        <taxon>Gammaproteobacteria</taxon>
        <taxon>Lysobacterales</taxon>
        <taxon>Rhodanobacteraceae</taxon>
        <taxon>Oleiagrimonas</taxon>
    </lineage>
</organism>
<proteinExistence type="predicted"/>
<name>A0A846ZQY7_9GAMM</name>
<evidence type="ECO:0000256" key="1">
    <source>
        <dbReference type="SAM" id="Phobius"/>
    </source>
</evidence>
<dbReference type="Proteomes" id="UP000541636">
    <property type="component" value="Unassembled WGS sequence"/>
</dbReference>
<keyword evidence="1" id="KW-0812">Transmembrane</keyword>
<keyword evidence="1" id="KW-1133">Transmembrane helix</keyword>
<sequence length="147" mass="16553">MWLRPNRSLSRRGLRRWSAVLVGVTVAVATLCARAGNVYAPLFALVESAAVVYALTLAWRAGGRSERITIDERSLEVESLPGHRRATFQSYWVRVRMRESGNRQRLVLTSHGGEVEVGAFLGEEERVDAMHRLRVLLAQQTAPRRTN</sequence>
<evidence type="ECO:0000313" key="3">
    <source>
        <dbReference type="Proteomes" id="UP000541636"/>
    </source>
</evidence>
<evidence type="ECO:0000313" key="2">
    <source>
        <dbReference type="EMBL" id="NKZ39919.1"/>
    </source>
</evidence>
<protein>
    <submittedName>
        <fullName evidence="2">DUF2244 domain-containing protein</fullName>
    </submittedName>
</protein>
<accession>A0A846ZQY7</accession>
<reference evidence="2 3" key="1">
    <citation type="journal article" date="2017" name="Int. J. Syst. Evol. Microbiol.">
        <title>Oleiagrimonas citrea sp. nov., a marine bacterium isolated from tidal flat sediment and emended description of the genus Oleiagrimonas Fang et al. 2015 and Oleiagrimonas soli.</title>
        <authorList>
            <person name="Yang S.H."/>
            <person name="Seo H.S."/>
            <person name="Seong C.N."/>
            <person name="Kwon K.K."/>
        </authorList>
    </citation>
    <scope>NUCLEOTIDE SEQUENCE [LARGE SCALE GENOMIC DNA]</scope>
    <source>
        <strain evidence="2 3">MEBiC09124</strain>
    </source>
</reference>
<dbReference type="EMBL" id="JAAZQD010000005">
    <property type="protein sequence ID" value="NKZ39919.1"/>
    <property type="molecule type" value="Genomic_DNA"/>
</dbReference>